<dbReference type="AlphaFoldDB" id="A0A0K0DI52"/>
<reference evidence="2" key="2">
    <citation type="submission" date="2017-02" db="UniProtKB">
        <authorList>
            <consortium name="WormBaseParasite"/>
        </authorList>
    </citation>
    <scope>IDENTIFICATION</scope>
</reference>
<reference evidence="1" key="1">
    <citation type="submission" date="2012-09" db="EMBL/GenBank/DDBJ databases">
        <authorList>
            <person name="Martin A.A."/>
        </authorList>
    </citation>
    <scope>NUCLEOTIDE SEQUENCE</scope>
</reference>
<evidence type="ECO:0000313" key="1">
    <source>
        <dbReference type="Proteomes" id="UP000035642"/>
    </source>
</evidence>
<name>A0A0K0DI52_ANGCA</name>
<dbReference type="WBParaSite" id="ACAC_0001094101-mRNA-1">
    <property type="protein sequence ID" value="ACAC_0001094101-mRNA-1"/>
    <property type="gene ID" value="ACAC_0001094101"/>
</dbReference>
<protein>
    <submittedName>
        <fullName evidence="2">Vps16_N domain-containing protein</fullName>
    </submittedName>
</protein>
<keyword evidence="1" id="KW-1185">Reference proteome</keyword>
<organism evidence="1 2">
    <name type="scientific">Angiostrongylus cantonensis</name>
    <name type="common">Rat lungworm</name>
    <dbReference type="NCBI Taxonomy" id="6313"/>
    <lineage>
        <taxon>Eukaryota</taxon>
        <taxon>Metazoa</taxon>
        <taxon>Ecdysozoa</taxon>
        <taxon>Nematoda</taxon>
        <taxon>Chromadorea</taxon>
        <taxon>Rhabditida</taxon>
        <taxon>Rhabditina</taxon>
        <taxon>Rhabditomorpha</taxon>
        <taxon>Strongyloidea</taxon>
        <taxon>Metastrongylidae</taxon>
        <taxon>Angiostrongylus</taxon>
    </lineage>
</organism>
<dbReference type="Proteomes" id="UP000035642">
    <property type="component" value="Unassembled WGS sequence"/>
</dbReference>
<evidence type="ECO:0000313" key="2">
    <source>
        <dbReference type="WBParaSite" id="ACAC_0001094101-mRNA-1"/>
    </source>
</evidence>
<dbReference type="STRING" id="6313.A0A0K0DI52"/>
<proteinExistence type="predicted"/>
<sequence>MFQNSVRLPQNPAFVLSTQFNVLVSTYQLEEACSRVGSIYILSHDLDIIRCIVAPAGVFRFELLDSDVVIAAVTDGSLFITTFNG</sequence>
<accession>A0A0K0DI52</accession>